<dbReference type="PROSITE" id="PS51257">
    <property type="entry name" value="PROKAR_LIPOPROTEIN"/>
    <property type="match status" value="1"/>
</dbReference>
<evidence type="ECO:0000256" key="2">
    <source>
        <dbReference type="ARBA" id="ARBA00001089"/>
    </source>
</evidence>
<dbReference type="EC" id="3.4.19.13" evidence="9"/>
<dbReference type="PRINTS" id="PR01210">
    <property type="entry name" value="GGTRANSPTASE"/>
</dbReference>
<dbReference type="Proteomes" id="UP001271769">
    <property type="component" value="Unassembled WGS sequence"/>
</dbReference>
<proteinExistence type="inferred from homology"/>
<evidence type="ECO:0000256" key="10">
    <source>
        <dbReference type="SAM" id="SignalP"/>
    </source>
</evidence>
<evidence type="ECO:0000256" key="1">
    <source>
        <dbReference type="ARBA" id="ARBA00001049"/>
    </source>
</evidence>
<comment type="catalytic activity">
    <reaction evidence="8 9">
        <text>an N-terminal (5-L-glutamyl)-[peptide] + an alpha-amino acid = 5-L-glutamyl amino acid + an N-terminal L-alpha-aminoacyl-[peptide]</text>
        <dbReference type="Rhea" id="RHEA:23904"/>
        <dbReference type="Rhea" id="RHEA-COMP:9780"/>
        <dbReference type="Rhea" id="RHEA-COMP:9795"/>
        <dbReference type="ChEBI" id="CHEBI:77644"/>
        <dbReference type="ChEBI" id="CHEBI:78597"/>
        <dbReference type="ChEBI" id="CHEBI:78599"/>
        <dbReference type="ChEBI" id="CHEBI:78608"/>
        <dbReference type="EC" id="2.3.2.2"/>
    </reaction>
</comment>
<keyword evidence="6 9" id="KW-0865">Zymogen</keyword>
<dbReference type="RefSeq" id="WP_320499058.1">
    <property type="nucleotide sequence ID" value="NZ_JAXCLX010000001.1"/>
</dbReference>
<keyword evidence="4 9" id="KW-0808">Transferase</keyword>
<dbReference type="InterPro" id="IPR043138">
    <property type="entry name" value="GGT_lsub"/>
</dbReference>
<evidence type="ECO:0000256" key="6">
    <source>
        <dbReference type="ARBA" id="ARBA00023145"/>
    </source>
</evidence>
<dbReference type="InterPro" id="IPR029055">
    <property type="entry name" value="Ntn_hydrolases_N"/>
</dbReference>
<keyword evidence="9" id="KW-0317">Glutathione biosynthesis</keyword>
<protein>
    <recommendedName>
        <fullName evidence="9">Glutathione hydrolase proenzyme</fullName>
        <ecNumber evidence="9">2.3.2.2</ecNumber>
        <ecNumber evidence="9">3.4.19.13</ecNumber>
    </recommendedName>
    <component>
        <recommendedName>
            <fullName evidence="9">Glutathione hydrolase large chain</fullName>
        </recommendedName>
    </component>
    <component>
        <recommendedName>
            <fullName evidence="9">Glutathione hydrolase small chain</fullName>
        </recommendedName>
    </component>
</protein>
<comment type="catalytic activity">
    <reaction evidence="2 9">
        <text>glutathione + H2O = L-cysteinylglycine + L-glutamate</text>
        <dbReference type="Rhea" id="RHEA:28807"/>
        <dbReference type="ChEBI" id="CHEBI:15377"/>
        <dbReference type="ChEBI" id="CHEBI:29985"/>
        <dbReference type="ChEBI" id="CHEBI:57925"/>
        <dbReference type="ChEBI" id="CHEBI:61694"/>
        <dbReference type="EC" id="3.4.19.13"/>
    </reaction>
</comment>
<keyword evidence="12" id="KW-1185">Reference proteome</keyword>
<sequence length="577" mass="60221">MRCCRRLALAAALIALGACSTPVAAPAPHAASSIVRAEHQMVVAAHPLAAEIGRDILRQGGSAVDAAIAMQMVLTLVEPQSSGIGGGGFLLHYSAGTQALESYDGRETAPESANRWMFLGDDGLPRSFADVVPGGLSVGVPGTLRMLELAHRAHGRLPWHTLFEPAIALAEDGFAVSTRLAEDIADDAVLAAQPSTRGYFFNADGTPLRAGTRLRNPALARTLRAVATGGADAFYRGSIAADIAAAVDAAAPNRGGMTTDDIAGYQAQTRPVPCLDYRDARVCAMGPPSSGGVAILQILGMLRHFDLGAMPPDGIDAVHLIAEASRLAFADRERYLADPDFVPVQVDRLLEEAYLSSRAADIDPAKSMGEALPGRPAEASLLGALPARQAAEPLSTSHMSVVDRDGNAVSFTTSIEGAFGAHLMVDGFLLNNQLTDFAFAPAAQGRAAANRAEPGKRPRSSMSPTLVFDRKSGTLRAVLGSPGGANIIGYVTQSIVNLVDWRRDPLAAIAAPHFLNRNGPTVLEEARGLDALQTALMARGHKVKVQELNSGANVIVLDGTGLLGASDPRREGIALGD</sequence>
<accession>A0ABU5DTU8</accession>
<comment type="caution">
    <text evidence="11">The sequence shown here is derived from an EMBL/GenBank/DDBJ whole genome shotgun (WGS) entry which is preliminary data.</text>
</comment>
<dbReference type="GO" id="GO:0103068">
    <property type="term" value="F:leukotriene C4 gamma-glutamyl transferase activity"/>
    <property type="evidence" value="ECO:0007669"/>
    <property type="project" value="UniProtKB-EC"/>
</dbReference>
<dbReference type="InterPro" id="IPR000101">
    <property type="entry name" value="GGT_peptidase"/>
</dbReference>
<evidence type="ECO:0000256" key="7">
    <source>
        <dbReference type="ARBA" id="ARBA00023315"/>
    </source>
</evidence>
<keyword evidence="7 9" id="KW-0012">Acyltransferase</keyword>
<dbReference type="NCBIfam" id="TIGR00066">
    <property type="entry name" value="g_glut_trans"/>
    <property type="match status" value="1"/>
</dbReference>
<comment type="catalytic activity">
    <reaction evidence="1 9">
        <text>an S-substituted glutathione + H2O = an S-substituted L-cysteinylglycine + L-glutamate</text>
        <dbReference type="Rhea" id="RHEA:59468"/>
        <dbReference type="ChEBI" id="CHEBI:15377"/>
        <dbReference type="ChEBI" id="CHEBI:29985"/>
        <dbReference type="ChEBI" id="CHEBI:90779"/>
        <dbReference type="ChEBI" id="CHEBI:143103"/>
        <dbReference type="EC" id="3.4.19.13"/>
    </reaction>
</comment>
<dbReference type="SUPFAM" id="SSF56235">
    <property type="entry name" value="N-terminal nucleophile aminohydrolases (Ntn hydrolases)"/>
    <property type="match status" value="1"/>
</dbReference>
<evidence type="ECO:0000256" key="8">
    <source>
        <dbReference type="ARBA" id="ARBA00047417"/>
    </source>
</evidence>
<dbReference type="EC" id="2.3.2.2" evidence="9"/>
<feature type="signal peptide" evidence="10">
    <location>
        <begin position="1"/>
        <end position="24"/>
    </location>
</feature>
<dbReference type="InterPro" id="IPR051792">
    <property type="entry name" value="GGT_bact"/>
</dbReference>
<gene>
    <name evidence="11" type="primary">ggt</name>
    <name evidence="11" type="ORF">SMD31_02320</name>
</gene>
<dbReference type="Gene3D" id="1.10.246.130">
    <property type="match status" value="1"/>
</dbReference>
<comment type="subunit">
    <text evidence="9">This enzyme consists of two polypeptide chains, which are synthesized in precursor form from a single polypeptide.</text>
</comment>
<name>A0ABU5DTU8_9PROT</name>
<dbReference type="PANTHER" id="PTHR43199">
    <property type="entry name" value="GLUTATHIONE HYDROLASE"/>
    <property type="match status" value="1"/>
</dbReference>
<comment type="PTM">
    <text evidence="9">Cleaved by autocatalysis into a large and a small subunit.</text>
</comment>
<evidence type="ECO:0000313" key="11">
    <source>
        <dbReference type="EMBL" id="MDY0870732.1"/>
    </source>
</evidence>
<reference evidence="11 12" key="1">
    <citation type="journal article" date="2013" name="Antonie Van Leeuwenhoek">
        <title>Dongia rigui sp. nov., isolated from freshwater of a large wetland in Korea.</title>
        <authorList>
            <person name="Baik K.S."/>
            <person name="Hwang Y.M."/>
            <person name="Choi J.S."/>
            <person name="Kwon J."/>
            <person name="Seong C.N."/>
        </authorList>
    </citation>
    <scope>NUCLEOTIDE SEQUENCE [LARGE SCALE GENOMIC DNA]</scope>
    <source>
        <strain evidence="11 12">04SU4-P</strain>
    </source>
</reference>
<evidence type="ECO:0000256" key="4">
    <source>
        <dbReference type="ARBA" id="ARBA00022679"/>
    </source>
</evidence>
<comment type="similarity">
    <text evidence="3 9">Belongs to the gamma-glutamyltransferase family.</text>
</comment>
<comment type="pathway">
    <text evidence="9">Sulfur metabolism; glutathione metabolism.</text>
</comment>
<organism evidence="11 12">
    <name type="scientific">Dongia rigui</name>
    <dbReference type="NCBI Taxonomy" id="940149"/>
    <lineage>
        <taxon>Bacteria</taxon>
        <taxon>Pseudomonadati</taxon>
        <taxon>Pseudomonadota</taxon>
        <taxon>Alphaproteobacteria</taxon>
        <taxon>Rhodospirillales</taxon>
        <taxon>Dongiaceae</taxon>
        <taxon>Dongia</taxon>
    </lineage>
</organism>
<dbReference type="EMBL" id="JAXCLX010000001">
    <property type="protein sequence ID" value="MDY0870732.1"/>
    <property type="molecule type" value="Genomic_DNA"/>
</dbReference>
<keyword evidence="10" id="KW-0732">Signal</keyword>
<evidence type="ECO:0000256" key="9">
    <source>
        <dbReference type="RuleBase" id="RU368036"/>
    </source>
</evidence>
<dbReference type="Pfam" id="PF01019">
    <property type="entry name" value="G_glu_transpept"/>
    <property type="match status" value="1"/>
</dbReference>
<evidence type="ECO:0000256" key="5">
    <source>
        <dbReference type="ARBA" id="ARBA00022801"/>
    </source>
</evidence>
<keyword evidence="5 9" id="KW-0378">Hydrolase</keyword>
<dbReference type="InterPro" id="IPR043137">
    <property type="entry name" value="GGT_ssub_C"/>
</dbReference>
<evidence type="ECO:0000256" key="3">
    <source>
        <dbReference type="ARBA" id="ARBA00009381"/>
    </source>
</evidence>
<dbReference type="PANTHER" id="PTHR43199:SF1">
    <property type="entry name" value="GLUTATHIONE HYDROLASE PROENZYME"/>
    <property type="match status" value="1"/>
</dbReference>
<feature type="chain" id="PRO_5046393738" description="Glutathione hydrolase proenzyme" evidence="10">
    <location>
        <begin position="25"/>
        <end position="577"/>
    </location>
</feature>
<evidence type="ECO:0000313" key="12">
    <source>
        <dbReference type="Proteomes" id="UP001271769"/>
    </source>
</evidence>
<dbReference type="Gene3D" id="3.60.20.40">
    <property type="match status" value="1"/>
</dbReference>